<accession>A0ABT0V0P0</accession>
<proteinExistence type="predicted"/>
<protein>
    <recommendedName>
        <fullName evidence="4">Scaffolding protein</fullName>
    </recommendedName>
</protein>
<evidence type="ECO:0000313" key="3">
    <source>
        <dbReference type="Proteomes" id="UP001431429"/>
    </source>
</evidence>
<gene>
    <name evidence="2" type="ORF">NBG84_39845</name>
</gene>
<organism evidence="2 3">
    <name type="scientific">Streptomyces albipurpureus</name>
    <dbReference type="NCBI Taxonomy" id="2897419"/>
    <lineage>
        <taxon>Bacteria</taxon>
        <taxon>Bacillati</taxon>
        <taxon>Actinomycetota</taxon>
        <taxon>Actinomycetes</taxon>
        <taxon>Kitasatosporales</taxon>
        <taxon>Streptomycetaceae</taxon>
        <taxon>Streptomyces</taxon>
    </lineage>
</organism>
<feature type="region of interest" description="Disordered" evidence="1">
    <location>
        <begin position="191"/>
        <end position="213"/>
    </location>
</feature>
<reference evidence="2" key="1">
    <citation type="submission" date="2022-06" db="EMBL/GenBank/DDBJ databases">
        <title>Genome public.</title>
        <authorList>
            <person name="Sun Q."/>
        </authorList>
    </citation>
    <scope>NUCLEOTIDE SEQUENCE</scope>
    <source>
        <strain evidence="2">CWNU-1</strain>
    </source>
</reference>
<feature type="compositionally biased region" description="Gly residues" evidence="1">
    <location>
        <begin position="195"/>
        <end position="207"/>
    </location>
</feature>
<name>A0ABT0V0P0_9ACTN</name>
<evidence type="ECO:0008006" key="4">
    <source>
        <dbReference type="Google" id="ProtNLM"/>
    </source>
</evidence>
<keyword evidence="3" id="KW-1185">Reference proteome</keyword>
<dbReference type="EMBL" id="JAMQAW010000118">
    <property type="protein sequence ID" value="MCM2394354.1"/>
    <property type="molecule type" value="Genomic_DNA"/>
</dbReference>
<sequence length="241" mass="24361">MPHPFKHPLASHAAGTVLGRRRNGSPIYPIAGGNGEGEGGSASGQDGSGESGTSGQQGDGATGQGGQATGQSGPGTSGDGTDWKAMARQWEKRAKENSGAQTELEKIRAANMSEQEKAVTAAEKAGRTAALSEAAPLIAQAKLEAAAALAGVDLTTLAEYIDLKRFVDKDGQVDDTAIKKAVTTFAKLAPARGAGRSGGDMGGGSGSGDQAASIDKQIADATAKRDFATVIRLKRQKAAQT</sequence>
<feature type="compositionally biased region" description="Gly residues" evidence="1">
    <location>
        <begin position="32"/>
        <end position="78"/>
    </location>
</feature>
<dbReference type="RefSeq" id="WP_250924633.1">
    <property type="nucleotide sequence ID" value="NZ_JAMQAW010000118.1"/>
</dbReference>
<feature type="region of interest" description="Disordered" evidence="1">
    <location>
        <begin position="1"/>
        <end position="103"/>
    </location>
</feature>
<dbReference type="Proteomes" id="UP001431429">
    <property type="component" value="Unassembled WGS sequence"/>
</dbReference>
<comment type="caution">
    <text evidence="2">The sequence shown here is derived from an EMBL/GenBank/DDBJ whole genome shotgun (WGS) entry which is preliminary data.</text>
</comment>
<evidence type="ECO:0000313" key="2">
    <source>
        <dbReference type="EMBL" id="MCM2394354.1"/>
    </source>
</evidence>
<evidence type="ECO:0000256" key="1">
    <source>
        <dbReference type="SAM" id="MobiDB-lite"/>
    </source>
</evidence>